<dbReference type="InterPro" id="IPR015421">
    <property type="entry name" value="PyrdxlP-dep_Trfase_major"/>
</dbReference>
<evidence type="ECO:0000313" key="8">
    <source>
        <dbReference type="EMBL" id="GAA0267820.1"/>
    </source>
</evidence>
<keyword evidence="8" id="KW-0032">Aminotransferase</keyword>
<sequence length="510" mass="53992">MEIHVSGRTGLAAQIYRQVRAAVLEGRLRPGEQLPATRELAAQLGISRTTVGVAYDRLTAEGFLVGRVGAGTYVSDAPLPAPPSARGARPGRTVRPRPGWPTQDSAAPDSAAPDSAAQDSAAQDSAAPDSAAPDSADRASADDLPVGGFPAGSGGAGWDFRVGLPDPGLFPLATWRRLMSGALRAAVFRDDAYGDPAGVPALRAAIAHHVGVARAVRADTGDVLVTAGAQQAFDLIGRVLLAPGDRVAVEAPGYPAVRALYAARGARIVDVPVDAEGLVVDALPRDVRLVYVTPAHQYPLGVPLSLPRRAALLRWADRHDAVVVEDDYDSEFRYADRPLEPLQSLDPDGRVVYVGSFAKTLSPALRLGFLVAPRSLRPALVAARRLTDRHGDPVTQHALARFLDEGRLARHVRRATRVYAERHHALTARLDRDFADVLTRIPSAAGLHLCARAAPGVDVEALARGAARRGVHVETVREHGGMVFGFGLVGAEKIPSGLDALRDAVDRSHR</sequence>
<evidence type="ECO:0000256" key="5">
    <source>
        <dbReference type="ARBA" id="ARBA00023163"/>
    </source>
</evidence>
<keyword evidence="9" id="KW-1185">Reference proteome</keyword>
<keyword evidence="8" id="KW-0808">Transferase</keyword>
<feature type="region of interest" description="Disordered" evidence="6">
    <location>
        <begin position="74"/>
        <end position="148"/>
    </location>
</feature>
<evidence type="ECO:0000256" key="3">
    <source>
        <dbReference type="ARBA" id="ARBA00023015"/>
    </source>
</evidence>
<accession>A0ABN0UZQ6</accession>
<dbReference type="SUPFAM" id="SSF53383">
    <property type="entry name" value="PLP-dependent transferases"/>
    <property type="match status" value="1"/>
</dbReference>
<dbReference type="InterPro" id="IPR036390">
    <property type="entry name" value="WH_DNA-bd_sf"/>
</dbReference>
<dbReference type="PANTHER" id="PTHR46577:SF1">
    <property type="entry name" value="HTH-TYPE TRANSCRIPTIONAL REGULATORY PROTEIN GABR"/>
    <property type="match status" value="1"/>
</dbReference>
<protein>
    <submittedName>
        <fullName evidence="8">PLP-dependent aminotransferase family protein</fullName>
    </submittedName>
</protein>
<dbReference type="Gene3D" id="3.40.640.10">
    <property type="entry name" value="Type I PLP-dependent aspartate aminotransferase-like (Major domain)"/>
    <property type="match status" value="1"/>
</dbReference>
<comment type="caution">
    <text evidence="8">The sequence shown here is derived from an EMBL/GenBank/DDBJ whole genome shotgun (WGS) entry which is preliminary data.</text>
</comment>
<dbReference type="InterPro" id="IPR015424">
    <property type="entry name" value="PyrdxlP-dep_Trfase"/>
</dbReference>
<keyword evidence="5" id="KW-0804">Transcription</keyword>
<keyword evidence="3" id="KW-0805">Transcription regulation</keyword>
<dbReference type="PROSITE" id="PS50949">
    <property type="entry name" value="HTH_GNTR"/>
    <property type="match status" value="1"/>
</dbReference>
<keyword evidence="4" id="KW-0238">DNA-binding</keyword>
<dbReference type="PRINTS" id="PR00035">
    <property type="entry name" value="HTHGNTR"/>
</dbReference>
<evidence type="ECO:0000256" key="2">
    <source>
        <dbReference type="ARBA" id="ARBA00022898"/>
    </source>
</evidence>
<dbReference type="CDD" id="cd07377">
    <property type="entry name" value="WHTH_GntR"/>
    <property type="match status" value="1"/>
</dbReference>
<dbReference type="Proteomes" id="UP001500967">
    <property type="component" value="Unassembled WGS sequence"/>
</dbReference>
<evidence type="ECO:0000259" key="7">
    <source>
        <dbReference type="PROSITE" id="PS50949"/>
    </source>
</evidence>
<dbReference type="InterPro" id="IPR004839">
    <property type="entry name" value="Aminotransferase_I/II_large"/>
</dbReference>
<dbReference type="InterPro" id="IPR000524">
    <property type="entry name" value="Tscrpt_reg_HTH_GntR"/>
</dbReference>
<dbReference type="SMART" id="SM00345">
    <property type="entry name" value="HTH_GNTR"/>
    <property type="match status" value="1"/>
</dbReference>
<dbReference type="RefSeq" id="WP_344652602.1">
    <property type="nucleotide sequence ID" value="NZ_BAAAGX010000028.1"/>
</dbReference>
<dbReference type="Pfam" id="PF00155">
    <property type="entry name" value="Aminotran_1_2"/>
    <property type="match status" value="1"/>
</dbReference>
<feature type="compositionally biased region" description="Low complexity" evidence="6">
    <location>
        <begin position="103"/>
        <end position="134"/>
    </location>
</feature>
<gene>
    <name evidence="8" type="ORF">GCM10009539_63360</name>
</gene>
<dbReference type="InterPro" id="IPR051446">
    <property type="entry name" value="HTH_trans_reg/aminotransferase"/>
</dbReference>
<feature type="domain" description="HTH gntR-type" evidence="7">
    <location>
        <begin position="9"/>
        <end position="77"/>
    </location>
</feature>
<dbReference type="InterPro" id="IPR036388">
    <property type="entry name" value="WH-like_DNA-bd_sf"/>
</dbReference>
<reference evidence="8 9" key="1">
    <citation type="journal article" date="2019" name="Int. J. Syst. Evol. Microbiol.">
        <title>The Global Catalogue of Microorganisms (GCM) 10K type strain sequencing project: providing services to taxonomists for standard genome sequencing and annotation.</title>
        <authorList>
            <consortium name="The Broad Institute Genomics Platform"/>
            <consortium name="The Broad Institute Genome Sequencing Center for Infectious Disease"/>
            <person name="Wu L."/>
            <person name="Ma J."/>
        </authorList>
    </citation>
    <scope>NUCLEOTIDE SEQUENCE [LARGE SCALE GENOMIC DNA]</scope>
    <source>
        <strain evidence="8 9">JCM 10425</strain>
    </source>
</reference>
<comment type="similarity">
    <text evidence="1">In the C-terminal section; belongs to the class-I pyridoxal-phosphate-dependent aminotransferase family.</text>
</comment>
<dbReference type="Pfam" id="PF00392">
    <property type="entry name" value="GntR"/>
    <property type="match status" value="1"/>
</dbReference>
<evidence type="ECO:0000256" key="4">
    <source>
        <dbReference type="ARBA" id="ARBA00023125"/>
    </source>
</evidence>
<proteinExistence type="inferred from homology"/>
<evidence type="ECO:0000256" key="1">
    <source>
        <dbReference type="ARBA" id="ARBA00005384"/>
    </source>
</evidence>
<keyword evidence="2" id="KW-0663">Pyridoxal phosphate</keyword>
<dbReference type="PANTHER" id="PTHR46577">
    <property type="entry name" value="HTH-TYPE TRANSCRIPTIONAL REGULATORY PROTEIN GABR"/>
    <property type="match status" value="1"/>
</dbReference>
<dbReference type="EMBL" id="BAAAGX010000028">
    <property type="protein sequence ID" value="GAA0267820.1"/>
    <property type="molecule type" value="Genomic_DNA"/>
</dbReference>
<dbReference type="CDD" id="cd00609">
    <property type="entry name" value="AAT_like"/>
    <property type="match status" value="1"/>
</dbReference>
<dbReference type="GO" id="GO:0008483">
    <property type="term" value="F:transaminase activity"/>
    <property type="evidence" value="ECO:0007669"/>
    <property type="project" value="UniProtKB-KW"/>
</dbReference>
<dbReference type="Gene3D" id="1.10.10.10">
    <property type="entry name" value="Winged helix-like DNA-binding domain superfamily/Winged helix DNA-binding domain"/>
    <property type="match status" value="1"/>
</dbReference>
<dbReference type="SUPFAM" id="SSF46785">
    <property type="entry name" value="Winged helix' DNA-binding domain"/>
    <property type="match status" value="1"/>
</dbReference>
<organism evidence="8 9">
    <name type="scientific">Cryptosporangium japonicum</name>
    <dbReference type="NCBI Taxonomy" id="80872"/>
    <lineage>
        <taxon>Bacteria</taxon>
        <taxon>Bacillati</taxon>
        <taxon>Actinomycetota</taxon>
        <taxon>Actinomycetes</taxon>
        <taxon>Cryptosporangiales</taxon>
        <taxon>Cryptosporangiaceae</taxon>
        <taxon>Cryptosporangium</taxon>
    </lineage>
</organism>
<name>A0ABN0UZQ6_9ACTN</name>
<evidence type="ECO:0000313" key="9">
    <source>
        <dbReference type="Proteomes" id="UP001500967"/>
    </source>
</evidence>
<evidence type="ECO:0000256" key="6">
    <source>
        <dbReference type="SAM" id="MobiDB-lite"/>
    </source>
</evidence>